<dbReference type="Pfam" id="PF04969">
    <property type="entry name" value="CS"/>
    <property type="match status" value="1"/>
</dbReference>
<dbReference type="InterPro" id="IPR037893">
    <property type="entry name" value="CS_CacyBP"/>
</dbReference>
<sequence>MAEEFALDLEELRHLHEIAKRPRILSLLTSEIRNLEKLSSEATSTARASQIPIPAPIATGTTVSPSPARSYSPLASFSWDQDNDKVKIYVSLEGVDETKIESEFKPNSFDVKFHDIQGKNYRFAVVKLHKDIVPENCKILVKPKRVIITLVKASKANWLDLHFKEDKLKPAMDEEKDPMAGIMDLMKNMYEDGDEEMKKTIAKAWTDARTGKTADPLSSYR</sequence>
<evidence type="ECO:0000259" key="11">
    <source>
        <dbReference type="PROSITE" id="PS51203"/>
    </source>
</evidence>
<protein>
    <recommendedName>
        <fullName evidence="3">Calcyclin-binding protein</fullName>
    </recommendedName>
</protein>
<keyword evidence="4" id="KW-0963">Cytoplasm</keyword>
<dbReference type="GO" id="GO:0005737">
    <property type="term" value="C:cytoplasm"/>
    <property type="evidence" value="ECO:0007669"/>
    <property type="project" value="UniProtKB-SubCell"/>
</dbReference>
<evidence type="ECO:0000259" key="10">
    <source>
        <dbReference type="PROSITE" id="PS51048"/>
    </source>
</evidence>
<dbReference type="InterPro" id="IPR007699">
    <property type="entry name" value="SGS_dom"/>
</dbReference>
<organism evidence="12">
    <name type="scientific">Medicago truncatula</name>
    <name type="common">Barrel medic</name>
    <name type="synonym">Medicago tribuloides</name>
    <dbReference type="NCBI Taxonomy" id="3880"/>
    <lineage>
        <taxon>Eukaryota</taxon>
        <taxon>Viridiplantae</taxon>
        <taxon>Streptophyta</taxon>
        <taxon>Embryophyta</taxon>
        <taxon>Tracheophyta</taxon>
        <taxon>Spermatophyta</taxon>
        <taxon>Magnoliopsida</taxon>
        <taxon>eudicotyledons</taxon>
        <taxon>Gunneridae</taxon>
        <taxon>Pentapetalae</taxon>
        <taxon>rosids</taxon>
        <taxon>fabids</taxon>
        <taxon>Fabales</taxon>
        <taxon>Fabaceae</taxon>
        <taxon>Papilionoideae</taxon>
        <taxon>50 kb inversion clade</taxon>
        <taxon>NPAAA clade</taxon>
        <taxon>Hologalegina</taxon>
        <taxon>IRL clade</taxon>
        <taxon>Trifolieae</taxon>
        <taxon>Medicago</taxon>
    </lineage>
</organism>
<dbReference type="InterPro" id="IPR037201">
    <property type="entry name" value="CacyBP_N"/>
</dbReference>
<dbReference type="CDD" id="cd06468">
    <property type="entry name" value="p23_CacyBP"/>
    <property type="match status" value="1"/>
</dbReference>
<feature type="domain" description="CS" evidence="11">
    <location>
        <begin position="72"/>
        <end position="162"/>
    </location>
</feature>
<dbReference type="EMBL" id="BT141847">
    <property type="protein sequence ID" value="AFK41641.1"/>
    <property type="molecule type" value="mRNA"/>
</dbReference>
<dbReference type="GO" id="GO:0006950">
    <property type="term" value="P:response to stress"/>
    <property type="evidence" value="ECO:0007669"/>
    <property type="project" value="UniProtKB-ARBA"/>
</dbReference>
<accession>I3SMZ9</accession>
<evidence type="ECO:0000256" key="7">
    <source>
        <dbReference type="ARBA" id="ARBA00022990"/>
    </source>
</evidence>
<dbReference type="GO" id="GO:0015631">
    <property type="term" value="F:tubulin binding"/>
    <property type="evidence" value="ECO:0007669"/>
    <property type="project" value="InterPro"/>
</dbReference>
<dbReference type="Gene3D" id="2.60.40.790">
    <property type="match status" value="1"/>
</dbReference>
<dbReference type="InterPro" id="IPR008978">
    <property type="entry name" value="HSP20-like_chaperone"/>
</dbReference>
<proteinExistence type="evidence at transcript level"/>
<dbReference type="SUPFAM" id="SSF49764">
    <property type="entry name" value="HSP20-like chaperones"/>
    <property type="match status" value="1"/>
</dbReference>
<evidence type="ECO:0000256" key="5">
    <source>
        <dbReference type="ARBA" id="ARBA00022553"/>
    </source>
</evidence>
<keyword evidence="8" id="KW-0539">Nucleus</keyword>
<name>I3SMZ9_MEDTR</name>
<dbReference type="ExpressionAtlas" id="I3SMZ9">
    <property type="expression patterns" value="differential"/>
</dbReference>
<dbReference type="PANTHER" id="PTHR47686">
    <property type="entry name" value="SGS DOMAIN-CONTAINING PROTEIN"/>
    <property type="match status" value="1"/>
</dbReference>
<dbReference type="GO" id="GO:0031625">
    <property type="term" value="F:ubiquitin protein ligase binding"/>
    <property type="evidence" value="ECO:0007669"/>
    <property type="project" value="InterPro"/>
</dbReference>
<feature type="domain" description="SGS" evidence="10">
    <location>
        <begin position="147"/>
        <end position="221"/>
    </location>
</feature>
<dbReference type="PROSITE" id="PS51048">
    <property type="entry name" value="SGS"/>
    <property type="match status" value="1"/>
</dbReference>
<dbReference type="PANTHER" id="PTHR47686:SF1">
    <property type="entry name" value="CALCYCLIN-BINDING PROTEIN"/>
    <property type="match status" value="1"/>
</dbReference>
<dbReference type="GO" id="GO:0005634">
    <property type="term" value="C:nucleus"/>
    <property type="evidence" value="ECO:0007669"/>
    <property type="project" value="UniProtKB-SubCell"/>
</dbReference>
<dbReference type="InterPro" id="IPR015120">
    <property type="entry name" value="Siah-Interact_N"/>
</dbReference>
<dbReference type="SUPFAM" id="SSF140106">
    <property type="entry name" value="Calcyclin-binding protein-like"/>
    <property type="match status" value="1"/>
</dbReference>
<evidence type="ECO:0000256" key="4">
    <source>
        <dbReference type="ARBA" id="ARBA00022490"/>
    </source>
</evidence>
<dbReference type="PROSITE" id="PS51203">
    <property type="entry name" value="CS"/>
    <property type="match status" value="1"/>
</dbReference>
<comment type="function">
    <text evidence="9">May be involved in calcium-dependent ubiquitination and subsequent proteasomal degradation of target proteins. Probably serves as a molecular bridge in ubiquitin E3 complexes. Participates in the ubiquitin-mediated degradation of beta-catenin (CTNNB1).</text>
</comment>
<keyword evidence="6" id="KW-0833">Ubl conjugation pathway</keyword>
<evidence type="ECO:0000256" key="6">
    <source>
        <dbReference type="ARBA" id="ARBA00022786"/>
    </source>
</evidence>
<comment type="subcellular location">
    <subcellularLocation>
        <location evidence="2">Cytoplasm</location>
    </subcellularLocation>
    <subcellularLocation>
        <location evidence="1">Nucleus</location>
    </subcellularLocation>
</comment>
<evidence type="ECO:0000256" key="3">
    <source>
        <dbReference type="ARBA" id="ARBA00015702"/>
    </source>
</evidence>
<evidence type="ECO:0000256" key="8">
    <source>
        <dbReference type="ARBA" id="ARBA00023242"/>
    </source>
</evidence>
<keyword evidence="5" id="KW-0597">Phosphoprotein</keyword>
<evidence type="ECO:0000256" key="9">
    <source>
        <dbReference type="ARBA" id="ARBA00025145"/>
    </source>
</evidence>
<dbReference type="FunFam" id="2.60.40.790:FF:000040">
    <property type="entry name" value="Calcyclin binding protein"/>
    <property type="match status" value="1"/>
</dbReference>
<reference evidence="12" key="1">
    <citation type="submission" date="2012-05" db="EMBL/GenBank/DDBJ databases">
        <authorList>
            <person name="Krishnakumar V."/>
            <person name="Cheung F."/>
            <person name="Xiao Y."/>
            <person name="Chan A."/>
            <person name="Moskal W.A."/>
            <person name="Town C.D."/>
        </authorList>
    </citation>
    <scope>NUCLEOTIDE SEQUENCE</scope>
</reference>
<dbReference type="GO" id="GO:0044548">
    <property type="term" value="F:S100 protein binding"/>
    <property type="evidence" value="ECO:0007669"/>
    <property type="project" value="InterPro"/>
</dbReference>
<dbReference type="Pfam" id="PF09032">
    <property type="entry name" value="Siah-Interact_N"/>
    <property type="match status" value="1"/>
</dbReference>
<evidence type="ECO:0000256" key="2">
    <source>
        <dbReference type="ARBA" id="ARBA00004496"/>
    </source>
</evidence>
<dbReference type="InterPro" id="IPR007052">
    <property type="entry name" value="CS_dom"/>
</dbReference>
<dbReference type="AlphaFoldDB" id="I3SMZ9"/>
<evidence type="ECO:0000313" key="12">
    <source>
        <dbReference type="EMBL" id="AFK41641.1"/>
    </source>
</evidence>
<evidence type="ECO:0000256" key="1">
    <source>
        <dbReference type="ARBA" id="ARBA00004123"/>
    </source>
</evidence>
<keyword evidence="7" id="KW-0007">Acetylation</keyword>